<dbReference type="AlphaFoldDB" id="A0A921UIJ6"/>
<evidence type="ECO:0000313" key="3">
    <source>
        <dbReference type="Proteomes" id="UP000807115"/>
    </source>
</evidence>
<dbReference type="InterPro" id="IPR045501">
    <property type="entry name" value="DUF6490"/>
</dbReference>
<dbReference type="PANTHER" id="PTHR46610:SF24">
    <property type="entry name" value="OS06G0580100 PROTEIN"/>
    <property type="match status" value="1"/>
</dbReference>
<evidence type="ECO:0000256" key="1">
    <source>
        <dbReference type="SAM" id="Phobius"/>
    </source>
</evidence>
<dbReference type="Pfam" id="PF20100">
    <property type="entry name" value="DUF6490"/>
    <property type="match status" value="1"/>
</dbReference>
<reference evidence="2" key="2">
    <citation type="submission" date="2020-10" db="EMBL/GenBank/DDBJ databases">
        <authorList>
            <person name="Cooper E.A."/>
            <person name="Brenton Z.W."/>
            <person name="Flinn B.S."/>
            <person name="Jenkins J."/>
            <person name="Shu S."/>
            <person name="Flowers D."/>
            <person name="Luo F."/>
            <person name="Wang Y."/>
            <person name="Xia P."/>
            <person name="Barry K."/>
            <person name="Daum C."/>
            <person name="Lipzen A."/>
            <person name="Yoshinaga Y."/>
            <person name="Schmutz J."/>
            <person name="Saski C."/>
            <person name="Vermerris W."/>
            <person name="Kresovich S."/>
        </authorList>
    </citation>
    <scope>NUCLEOTIDE SEQUENCE</scope>
</reference>
<sequence length="141" mass="15377">MADPQHHAIDMADPDQPLEVGQQAGHGDHSGFSLLTALGFCFLSFNSGMAIYRSDGDTGAIAFVAFSYMDLVLLFVCLRSVEPSTRSKLKAAVWVLTASLAIMFSYKVAAVMPLAVAVVVWAMAGATVVGCYYAFFRRRWW</sequence>
<organism evidence="2 3">
    <name type="scientific">Sorghum bicolor</name>
    <name type="common">Sorghum</name>
    <name type="synonym">Sorghum vulgare</name>
    <dbReference type="NCBI Taxonomy" id="4558"/>
    <lineage>
        <taxon>Eukaryota</taxon>
        <taxon>Viridiplantae</taxon>
        <taxon>Streptophyta</taxon>
        <taxon>Embryophyta</taxon>
        <taxon>Tracheophyta</taxon>
        <taxon>Spermatophyta</taxon>
        <taxon>Magnoliopsida</taxon>
        <taxon>Liliopsida</taxon>
        <taxon>Poales</taxon>
        <taxon>Poaceae</taxon>
        <taxon>PACMAD clade</taxon>
        <taxon>Panicoideae</taxon>
        <taxon>Andropogonodae</taxon>
        <taxon>Andropogoneae</taxon>
        <taxon>Sorghinae</taxon>
        <taxon>Sorghum</taxon>
    </lineage>
</organism>
<feature type="transmembrane region" description="Helical" evidence="1">
    <location>
        <begin position="32"/>
        <end position="52"/>
    </location>
</feature>
<gene>
    <name evidence="2" type="ORF">BDA96_04G100200</name>
</gene>
<accession>A0A921UIJ6</accession>
<keyword evidence="1" id="KW-1133">Transmembrane helix</keyword>
<proteinExistence type="predicted"/>
<keyword evidence="1" id="KW-0472">Membrane</keyword>
<dbReference type="Proteomes" id="UP000807115">
    <property type="component" value="Chromosome 4"/>
</dbReference>
<feature type="transmembrane region" description="Helical" evidence="1">
    <location>
        <begin position="91"/>
        <end position="108"/>
    </location>
</feature>
<feature type="transmembrane region" description="Helical" evidence="1">
    <location>
        <begin position="58"/>
        <end position="79"/>
    </location>
</feature>
<reference evidence="2" key="1">
    <citation type="journal article" date="2019" name="BMC Genomics">
        <title>A new reference genome for Sorghum bicolor reveals high levels of sequence similarity between sweet and grain genotypes: implications for the genetics of sugar metabolism.</title>
        <authorList>
            <person name="Cooper E.A."/>
            <person name="Brenton Z.W."/>
            <person name="Flinn B.S."/>
            <person name="Jenkins J."/>
            <person name="Shu S."/>
            <person name="Flowers D."/>
            <person name="Luo F."/>
            <person name="Wang Y."/>
            <person name="Xia P."/>
            <person name="Barry K."/>
            <person name="Daum C."/>
            <person name="Lipzen A."/>
            <person name="Yoshinaga Y."/>
            <person name="Schmutz J."/>
            <person name="Saski C."/>
            <person name="Vermerris W."/>
            <person name="Kresovich S."/>
        </authorList>
    </citation>
    <scope>NUCLEOTIDE SEQUENCE</scope>
</reference>
<comment type="caution">
    <text evidence="2">The sequence shown here is derived from an EMBL/GenBank/DDBJ whole genome shotgun (WGS) entry which is preliminary data.</text>
</comment>
<dbReference type="EMBL" id="CM027683">
    <property type="protein sequence ID" value="KAG0532345.1"/>
    <property type="molecule type" value="Genomic_DNA"/>
</dbReference>
<dbReference type="PANTHER" id="PTHR46610">
    <property type="entry name" value="OS05G0181300 PROTEIN"/>
    <property type="match status" value="1"/>
</dbReference>
<evidence type="ECO:0000313" key="2">
    <source>
        <dbReference type="EMBL" id="KAG0532345.1"/>
    </source>
</evidence>
<feature type="transmembrane region" description="Helical" evidence="1">
    <location>
        <begin position="114"/>
        <end position="135"/>
    </location>
</feature>
<keyword evidence="1" id="KW-0812">Transmembrane</keyword>
<protein>
    <submittedName>
        <fullName evidence="2">Uncharacterized protein</fullName>
    </submittedName>
</protein>
<name>A0A921UIJ6_SORBI</name>